<evidence type="ECO:0000313" key="2">
    <source>
        <dbReference type="EMBL" id="KAJ8780790.1"/>
    </source>
</evidence>
<comment type="caution">
    <text evidence="2">The sequence shown here is derived from an EMBL/GenBank/DDBJ whole genome shotgun (WGS) entry which is preliminary data.</text>
</comment>
<feature type="region of interest" description="Disordered" evidence="1">
    <location>
        <begin position="129"/>
        <end position="151"/>
    </location>
</feature>
<keyword evidence="3" id="KW-1185">Reference proteome</keyword>
<feature type="region of interest" description="Disordered" evidence="1">
    <location>
        <begin position="186"/>
        <end position="231"/>
    </location>
</feature>
<proteinExistence type="predicted"/>
<reference evidence="2 3" key="1">
    <citation type="submission" date="2022-11" db="EMBL/GenBank/DDBJ databases">
        <title>Whole genome sequence of Eschrichtius robustus ER-17-0199.</title>
        <authorList>
            <person name="Bruniche-Olsen A."/>
            <person name="Black A.N."/>
            <person name="Fields C.J."/>
            <person name="Walden K."/>
            <person name="Dewoody J.A."/>
        </authorList>
    </citation>
    <scope>NUCLEOTIDE SEQUENCE [LARGE SCALE GENOMIC DNA]</scope>
    <source>
        <strain evidence="2">ER-17-0199</strain>
        <tissue evidence="2">Blubber</tissue>
    </source>
</reference>
<gene>
    <name evidence="2" type="ORF">J1605_000833</name>
</gene>
<evidence type="ECO:0000256" key="1">
    <source>
        <dbReference type="SAM" id="MobiDB-lite"/>
    </source>
</evidence>
<sequence length="231" mass="24945">MGGRGSPQEGHLIQELEKEVFLEEVIFQLGSGRCLERRCQHETPQVLSGHPPGWAPGDAVCYSSPRTATVSAWHLDVLRQLPRTSPGSVGMSRPQLQPSSRDPSSKSRCFACSLTVVFCHGGDLGLAQGSAPAPSREGLQEEAKFPFQPAPPLPSLAPSVSGNPYISLRLALGHCWERGGPLRKWTPSRSFADPVGTGRPPVPGERQEQSGAGDGDQETESRGRLWQPHEE</sequence>
<protein>
    <submittedName>
        <fullName evidence="2">Uncharacterized protein</fullName>
    </submittedName>
</protein>
<dbReference type="Proteomes" id="UP001159641">
    <property type="component" value="Unassembled WGS sequence"/>
</dbReference>
<dbReference type="AlphaFoldDB" id="A0AB34GQ73"/>
<accession>A0AB34GQ73</accession>
<dbReference type="EMBL" id="JAIQCJ010002152">
    <property type="protein sequence ID" value="KAJ8780790.1"/>
    <property type="molecule type" value="Genomic_DNA"/>
</dbReference>
<feature type="region of interest" description="Disordered" evidence="1">
    <location>
        <begin position="83"/>
        <end position="106"/>
    </location>
</feature>
<evidence type="ECO:0000313" key="3">
    <source>
        <dbReference type="Proteomes" id="UP001159641"/>
    </source>
</evidence>
<name>A0AB34GQ73_ESCRO</name>
<feature type="compositionally biased region" description="Basic and acidic residues" evidence="1">
    <location>
        <begin position="219"/>
        <end position="231"/>
    </location>
</feature>
<organism evidence="2 3">
    <name type="scientific">Eschrichtius robustus</name>
    <name type="common">California gray whale</name>
    <name type="synonym">Eschrichtius gibbosus</name>
    <dbReference type="NCBI Taxonomy" id="9764"/>
    <lineage>
        <taxon>Eukaryota</taxon>
        <taxon>Metazoa</taxon>
        <taxon>Chordata</taxon>
        <taxon>Craniata</taxon>
        <taxon>Vertebrata</taxon>
        <taxon>Euteleostomi</taxon>
        <taxon>Mammalia</taxon>
        <taxon>Eutheria</taxon>
        <taxon>Laurasiatheria</taxon>
        <taxon>Artiodactyla</taxon>
        <taxon>Whippomorpha</taxon>
        <taxon>Cetacea</taxon>
        <taxon>Mysticeti</taxon>
        <taxon>Eschrichtiidae</taxon>
        <taxon>Eschrichtius</taxon>
    </lineage>
</organism>